<dbReference type="EMBL" id="CP013232">
    <property type="protein sequence ID" value="AMO97774.1"/>
    <property type="molecule type" value="Genomic_DNA"/>
</dbReference>
<protein>
    <submittedName>
        <fullName evidence="2">Putative membrane protein</fullName>
    </submittedName>
</protein>
<gene>
    <name evidence="2" type="ORF">CFter6_5204</name>
</gene>
<keyword evidence="1" id="KW-1133">Transmembrane helix</keyword>
<keyword evidence="1" id="KW-0812">Transmembrane</keyword>
<accession>A0A127PJH7</accession>
<organism evidence="2">
    <name type="scientific">Collimonas fungivorans</name>
    <dbReference type="NCBI Taxonomy" id="158899"/>
    <lineage>
        <taxon>Bacteria</taxon>
        <taxon>Pseudomonadati</taxon>
        <taxon>Pseudomonadota</taxon>
        <taxon>Betaproteobacteria</taxon>
        <taxon>Burkholderiales</taxon>
        <taxon>Oxalobacteraceae</taxon>
        <taxon>Collimonas</taxon>
    </lineage>
</organism>
<feature type="transmembrane region" description="Helical" evidence="1">
    <location>
        <begin position="98"/>
        <end position="116"/>
    </location>
</feature>
<dbReference type="AlphaFoldDB" id="A0A127PJH7"/>
<dbReference type="OrthoDB" id="5950601at2"/>
<keyword evidence="1" id="KW-0472">Membrane</keyword>
<evidence type="ECO:0000256" key="1">
    <source>
        <dbReference type="SAM" id="Phobius"/>
    </source>
</evidence>
<proteinExistence type="predicted"/>
<feature type="transmembrane region" description="Helical" evidence="1">
    <location>
        <begin position="66"/>
        <end position="86"/>
    </location>
</feature>
<feature type="transmembrane region" description="Helical" evidence="1">
    <location>
        <begin position="136"/>
        <end position="157"/>
    </location>
</feature>
<sequence>MTATTPAASPYRRLFGMLFWAVLTAFFFANVEIQIEGSAGWAANLPTWRIEHHWLLDIFWGGRAMTGYHAWIFPFIALMFHYPIWFNGSWDWRGECRIMASIMVFWISEDWLWFVLNPAYGLARFNPADVPWHKHWLGAVPADYWIYSVVAILLLWLAERKPRPAAVALSQS</sequence>
<dbReference type="Proteomes" id="UP000072421">
    <property type="component" value="Chromosome"/>
</dbReference>
<evidence type="ECO:0000313" key="2">
    <source>
        <dbReference type="EMBL" id="AMO97774.1"/>
    </source>
</evidence>
<name>A0A127PJH7_9BURK</name>
<dbReference type="RefSeq" id="WP_061542006.1">
    <property type="nucleotide sequence ID" value="NZ_CP013232.1"/>
</dbReference>
<evidence type="ECO:0000313" key="3">
    <source>
        <dbReference type="Proteomes" id="UP000072421"/>
    </source>
</evidence>
<reference evidence="2 3" key="1">
    <citation type="submission" date="2015-11" db="EMBL/GenBank/DDBJ databases">
        <title>Exploring the genomic traits of fungus-feeding bacterial genus Collimonas.</title>
        <authorList>
            <person name="Song C."/>
            <person name="Schmidt R."/>
            <person name="de Jager V."/>
            <person name="Krzyzanowska D."/>
            <person name="Jongedijk E."/>
            <person name="Cankar K."/>
            <person name="Beekwilder J."/>
            <person name="van Veen A."/>
            <person name="de Boer W."/>
            <person name="van Veen J.A."/>
            <person name="Garbeva P."/>
        </authorList>
    </citation>
    <scope>NUCLEOTIDE SEQUENCE [LARGE SCALE GENOMIC DNA]</scope>
    <source>
        <strain evidence="2 3">Ter6</strain>
    </source>
</reference>
<dbReference type="PATRIC" id="fig|158899.10.peg.5128"/>